<evidence type="ECO:0000256" key="2">
    <source>
        <dbReference type="ARBA" id="ARBA00022649"/>
    </source>
</evidence>
<keyword evidence="2 8" id="KW-1277">Toxin-antitoxin system</keyword>
<comment type="function">
    <text evidence="8">Toxic component of a toxin-antitoxin (TA) system. An RNase.</text>
</comment>
<comment type="similarity">
    <text evidence="7 8">Belongs to the PINc/VapC protein family.</text>
</comment>
<name>A0A6F8Y9Q3_9ACTN</name>
<keyword evidence="6 8" id="KW-0460">Magnesium</keyword>
<dbReference type="InterPro" id="IPR050556">
    <property type="entry name" value="Type_II_TA_system_RNase"/>
</dbReference>
<dbReference type="InterPro" id="IPR029060">
    <property type="entry name" value="PIN-like_dom_sf"/>
</dbReference>
<dbReference type="CDD" id="cd18732">
    <property type="entry name" value="PIN_MtVapC4-C5_like"/>
    <property type="match status" value="1"/>
</dbReference>
<evidence type="ECO:0000256" key="8">
    <source>
        <dbReference type="HAMAP-Rule" id="MF_00265"/>
    </source>
</evidence>
<dbReference type="InterPro" id="IPR022907">
    <property type="entry name" value="VapC_family"/>
</dbReference>
<evidence type="ECO:0000256" key="3">
    <source>
        <dbReference type="ARBA" id="ARBA00022722"/>
    </source>
</evidence>
<keyword evidence="11" id="KW-1185">Reference proteome</keyword>
<feature type="binding site" evidence="8">
    <location>
        <position position="101"/>
    </location>
    <ligand>
        <name>Mg(2+)</name>
        <dbReference type="ChEBI" id="CHEBI:18420"/>
    </ligand>
</feature>
<evidence type="ECO:0000256" key="7">
    <source>
        <dbReference type="ARBA" id="ARBA00038093"/>
    </source>
</evidence>
<dbReference type="GO" id="GO:0004540">
    <property type="term" value="F:RNA nuclease activity"/>
    <property type="evidence" value="ECO:0007669"/>
    <property type="project" value="InterPro"/>
</dbReference>
<keyword evidence="3 8" id="KW-0540">Nuclease</keyword>
<evidence type="ECO:0000256" key="1">
    <source>
        <dbReference type="ARBA" id="ARBA00001946"/>
    </source>
</evidence>
<keyword evidence="4 8" id="KW-0479">Metal-binding</keyword>
<sequence>MSGEEPARGLIDTNIVIQLARLDPTDLPEALVISTVTLAELSAGPHHTDDPLERARRISVLQHAESTFDPLPFDADAARAFGRVAAAVLAAGRKPRRRIADLMIASIAAVNDLPLYTTNPDDFAGLDGLLDVVAVRPPRTPA</sequence>
<gene>
    <name evidence="8" type="primary">vapC</name>
    <name evidence="10" type="ORF">Pflav_090910</name>
</gene>
<dbReference type="EMBL" id="AP022870">
    <property type="protein sequence ID" value="BCB82681.1"/>
    <property type="molecule type" value="Genomic_DNA"/>
</dbReference>
<dbReference type="RefSeq" id="WP_173042135.1">
    <property type="nucleotide sequence ID" value="NZ_AP022870.1"/>
</dbReference>
<evidence type="ECO:0000256" key="4">
    <source>
        <dbReference type="ARBA" id="ARBA00022723"/>
    </source>
</evidence>
<dbReference type="PANTHER" id="PTHR33653">
    <property type="entry name" value="RIBONUCLEASE VAPC2"/>
    <property type="match status" value="1"/>
</dbReference>
<dbReference type="InterPro" id="IPR002716">
    <property type="entry name" value="PIN_dom"/>
</dbReference>
<dbReference type="GO" id="GO:0016787">
    <property type="term" value="F:hydrolase activity"/>
    <property type="evidence" value="ECO:0007669"/>
    <property type="project" value="UniProtKB-KW"/>
</dbReference>
<feature type="domain" description="PIN" evidence="9">
    <location>
        <begin position="10"/>
        <end position="127"/>
    </location>
</feature>
<evidence type="ECO:0000256" key="6">
    <source>
        <dbReference type="ARBA" id="ARBA00022842"/>
    </source>
</evidence>
<accession>A0A6F8Y9Q3</accession>
<comment type="cofactor">
    <cofactor evidence="1 8">
        <name>Mg(2+)</name>
        <dbReference type="ChEBI" id="CHEBI:18420"/>
    </cofactor>
</comment>
<evidence type="ECO:0000313" key="11">
    <source>
        <dbReference type="Proteomes" id="UP000502508"/>
    </source>
</evidence>
<protein>
    <recommendedName>
        <fullName evidence="8">Ribonuclease VapC</fullName>
        <shortName evidence="8">RNase VapC</shortName>
        <ecNumber evidence="8">3.1.-.-</ecNumber>
    </recommendedName>
    <alternativeName>
        <fullName evidence="8">Toxin VapC</fullName>
    </alternativeName>
</protein>
<dbReference type="PANTHER" id="PTHR33653:SF1">
    <property type="entry name" value="RIBONUCLEASE VAPC2"/>
    <property type="match status" value="1"/>
</dbReference>
<dbReference type="Gene3D" id="3.40.50.1010">
    <property type="entry name" value="5'-nuclease"/>
    <property type="match status" value="1"/>
</dbReference>
<organism evidence="10 11">
    <name type="scientific">Phytohabitans flavus</name>
    <dbReference type="NCBI Taxonomy" id="1076124"/>
    <lineage>
        <taxon>Bacteria</taxon>
        <taxon>Bacillati</taxon>
        <taxon>Actinomycetota</taxon>
        <taxon>Actinomycetes</taxon>
        <taxon>Micromonosporales</taxon>
        <taxon>Micromonosporaceae</taxon>
    </lineage>
</organism>
<keyword evidence="8" id="KW-0800">Toxin</keyword>
<evidence type="ECO:0000313" key="10">
    <source>
        <dbReference type="EMBL" id="BCB82681.1"/>
    </source>
</evidence>
<dbReference type="HAMAP" id="MF_00265">
    <property type="entry name" value="VapC_Nob1"/>
    <property type="match status" value="1"/>
</dbReference>
<dbReference type="Pfam" id="PF01850">
    <property type="entry name" value="PIN"/>
    <property type="match status" value="1"/>
</dbReference>
<dbReference type="KEGG" id="pfla:Pflav_090910"/>
<reference evidence="10 11" key="2">
    <citation type="submission" date="2020-03" db="EMBL/GenBank/DDBJ databases">
        <authorList>
            <person name="Ichikawa N."/>
            <person name="Kimura A."/>
            <person name="Kitahashi Y."/>
            <person name="Uohara A."/>
        </authorList>
    </citation>
    <scope>NUCLEOTIDE SEQUENCE [LARGE SCALE GENOMIC DNA]</scope>
    <source>
        <strain evidence="10 11">NBRC 107702</strain>
    </source>
</reference>
<evidence type="ECO:0000256" key="5">
    <source>
        <dbReference type="ARBA" id="ARBA00022801"/>
    </source>
</evidence>
<dbReference type="EC" id="3.1.-.-" evidence="8"/>
<dbReference type="AlphaFoldDB" id="A0A6F8Y9Q3"/>
<proteinExistence type="inferred from homology"/>
<dbReference type="SUPFAM" id="SSF88723">
    <property type="entry name" value="PIN domain-like"/>
    <property type="match status" value="1"/>
</dbReference>
<evidence type="ECO:0000259" key="9">
    <source>
        <dbReference type="Pfam" id="PF01850"/>
    </source>
</evidence>
<keyword evidence="5 8" id="KW-0378">Hydrolase</keyword>
<reference evidence="10 11" key="1">
    <citation type="submission" date="2020-03" db="EMBL/GenBank/DDBJ databases">
        <title>Whole genome shotgun sequence of Phytohabitans flavus NBRC 107702.</title>
        <authorList>
            <person name="Komaki H."/>
            <person name="Tamura T."/>
        </authorList>
    </citation>
    <scope>NUCLEOTIDE SEQUENCE [LARGE SCALE GENOMIC DNA]</scope>
    <source>
        <strain evidence="10 11">NBRC 107702</strain>
    </source>
</reference>
<feature type="binding site" evidence="8">
    <location>
        <position position="12"/>
    </location>
    <ligand>
        <name>Mg(2+)</name>
        <dbReference type="ChEBI" id="CHEBI:18420"/>
    </ligand>
</feature>
<dbReference type="GO" id="GO:0090729">
    <property type="term" value="F:toxin activity"/>
    <property type="evidence" value="ECO:0007669"/>
    <property type="project" value="UniProtKB-KW"/>
</dbReference>
<dbReference type="Proteomes" id="UP000502508">
    <property type="component" value="Chromosome"/>
</dbReference>
<dbReference type="GO" id="GO:0000287">
    <property type="term" value="F:magnesium ion binding"/>
    <property type="evidence" value="ECO:0007669"/>
    <property type="project" value="UniProtKB-UniRule"/>
</dbReference>